<sequence length="344" mass="37012">MNAQFDVTAVAGILALHYRVVPTDVREGPSGTATCNYVAKDGDGRRWFVKAYPEHADLGAEGRALELAEFAALGGVPVPAMRRTLDGDLIAVEGGLAVAVTAFAEGAETAEGGLHGEQWAAVGATVGRLHRTLARHPDGPPRRAPSHEVCDIERGRQRLERLLDSYAKQPPSSAFGAWSRDAAQQRLDELPATASMLEALPLTLAAQIVHGDLSSLNLMLRGEKVAAVVDFRPPTHRSPMWELGRIVLDPRTVLTAPDWPTGLATAVAAYRETNPAMPDEDLMTVPWVAAGYLACSVYPLSEPLDDPTAVTPQLEAYGRARHEALGVLCARLDEAEEVLRDQLR</sequence>
<name>A0ABW9I4U3_9ACTN</name>
<dbReference type="Pfam" id="PF01636">
    <property type="entry name" value="APH"/>
    <property type="match status" value="1"/>
</dbReference>
<comment type="caution">
    <text evidence="2">The sequence shown here is derived from an EMBL/GenBank/DDBJ whole genome shotgun (WGS) entry which is preliminary data.</text>
</comment>
<gene>
    <name evidence="2" type="ORF">ACKI18_42615</name>
</gene>
<protein>
    <submittedName>
        <fullName evidence="2">Phosphotransferase enzyme family protein</fullName>
    </submittedName>
</protein>
<proteinExistence type="predicted"/>
<dbReference type="Gene3D" id="3.90.1200.10">
    <property type="match status" value="1"/>
</dbReference>
<organism evidence="2 3">
    <name type="scientific">Streptomyces niveiscabiei</name>
    <dbReference type="NCBI Taxonomy" id="164115"/>
    <lineage>
        <taxon>Bacteria</taxon>
        <taxon>Bacillati</taxon>
        <taxon>Actinomycetota</taxon>
        <taxon>Actinomycetes</taxon>
        <taxon>Kitasatosporales</taxon>
        <taxon>Streptomycetaceae</taxon>
        <taxon>Streptomyces</taxon>
    </lineage>
</organism>
<dbReference type="SUPFAM" id="SSF56112">
    <property type="entry name" value="Protein kinase-like (PK-like)"/>
    <property type="match status" value="1"/>
</dbReference>
<dbReference type="InterPro" id="IPR002575">
    <property type="entry name" value="Aminoglycoside_PTrfase"/>
</dbReference>
<evidence type="ECO:0000313" key="2">
    <source>
        <dbReference type="EMBL" id="MFM9615367.1"/>
    </source>
</evidence>
<keyword evidence="3" id="KW-1185">Reference proteome</keyword>
<evidence type="ECO:0000313" key="3">
    <source>
        <dbReference type="Proteomes" id="UP001631957"/>
    </source>
</evidence>
<dbReference type="Proteomes" id="UP001631957">
    <property type="component" value="Unassembled WGS sequence"/>
</dbReference>
<dbReference type="RefSeq" id="WP_409111149.1">
    <property type="nucleotide sequence ID" value="NZ_JBJVNI010000034.1"/>
</dbReference>
<dbReference type="InterPro" id="IPR011009">
    <property type="entry name" value="Kinase-like_dom_sf"/>
</dbReference>
<evidence type="ECO:0000259" key="1">
    <source>
        <dbReference type="Pfam" id="PF01636"/>
    </source>
</evidence>
<reference evidence="2 3" key="1">
    <citation type="submission" date="2024-12" db="EMBL/GenBank/DDBJ databases">
        <title>Forecasting of Potato common scab and diversities of Pathogenic streptomyces spp. in china.</title>
        <authorList>
            <person name="Handique U."/>
            <person name="Wu J."/>
        </authorList>
    </citation>
    <scope>NUCLEOTIDE SEQUENCE [LARGE SCALE GENOMIC DNA]</scope>
    <source>
        <strain evidence="2 3">ZRIMU1530</strain>
    </source>
</reference>
<accession>A0ABW9I4U3</accession>
<dbReference type="EMBL" id="JBJVNI010000034">
    <property type="protein sequence ID" value="MFM9615367.1"/>
    <property type="molecule type" value="Genomic_DNA"/>
</dbReference>
<feature type="domain" description="Aminoglycoside phosphotransferase" evidence="1">
    <location>
        <begin position="26"/>
        <end position="273"/>
    </location>
</feature>